<dbReference type="EMBL" id="LAZR01028944">
    <property type="protein sequence ID" value="KKL61034.1"/>
    <property type="molecule type" value="Genomic_DNA"/>
</dbReference>
<organism evidence="1">
    <name type="scientific">marine sediment metagenome</name>
    <dbReference type="NCBI Taxonomy" id="412755"/>
    <lineage>
        <taxon>unclassified sequences</taxon>
        <taxon>metagenomes</taxon>
        <taxon>ecological metagenomes</taxon>
    </lineage>
</organism>
<comment type="caution">
    <text evidence="1">The sequence shown here is derived from an EMBL/GenBank/DDBJ whole genome shotgun (WGS) entry which is preliminary data.</text>
</comment>
<accession>A0A0F9DHD4</accession>
<dbReference type="AlphaFoldDB" id="A0A0F9DHD4"/>
<reference evidence="1" key="1">
    <citation type="journal article" date="2015" name="Nature">
        <title>Complex archaea that bridge the gap between prokaryotes and eukaryotes.</title>
        <authorList>
            <person name="Spang A."/>
            <person name="Saw J.H."/>
            <person name="Jorgensen S.L."/>
            <person name="Zaremba-Niedzwiedzka K."/>
            <person name="Martijn J."/>
            <person name="Lind A.E."/>
            <person name="van Eijk R."/>
            <person name="Schleper C."/>
            <person name="Guy L."/>
            <person name="Ettema T.J."/>
        </authorList>
    </citation>
    <scope>NUCLEOTIDE SEQUENCE</scope>
</reference>
<protein>
    <submittedName>
        <fullName evidence="1">Uncharacterized protein</fullName>
    </submittedName>
</protein>
<proteinExistence type="predicted"/>
<gene>
    <name evidence="1" type="ORF">LCGC14_2199340</name>
</gene>
<evidence type="ECO:0000313" key="1">
    <source>
        <dbReference type="EMBL" id="KKL61034.1"/>
    </source>
</evidence>
<name>A0A0F9DHD4_9ZZZZ</name>
<sequence length="109" mass="12144">MLRFNMTVNVLKELINQGIKPVMRVEEVIPSKGKPAQKAPGSTTVFIIKISIVDNESILEASRGGPREWSDLNKLVKWLKSMGIHDYKVSLSNPEELVQQTLALSNNGK</sequence>